<dbReference type="EMBL" id="BAAANE010000006">
    <property type="protein sequence ID" value="GAA1642886.1"/>
    <property type="molecule type" value="Genomic_DNA"/>
</dbReference>
<organism evidence="2 3">
    <name type="scientific">Kribbella alba</name>
    <dbReference type="NCBI Taxonomy" id="190197"/>
    <lineage>
        <taxon>Bacteria</taxon>
        <taxon>Bacillati</taxon>
        <taxon>Actinomycetota</taxon>
        <taxon>Actinomycetes</taxon>
        <taxon>Propionibacteriales</taxon>
        <taxon>Kribbellaceae</taxon>
        <taxon>Kribbella</taxon>
    </lineage>
</organism>
<sequence>MGGEATTDAKPPRDDARRNRARLLSSLAEVQAFDRTEPLQPVEFDATKRRTHDYDTRAMEDAGQVGPSRRHQPLRRSQRPW</sequence>
<reference evidence="2 3" key="1">
    <citation type="journal article" date="2019" name="Int. J. Syst. Evol. Microbiol.">
        <title>The Global Catalogue of Microorganisms (GCM) 10K type strain sequencing project: providing services to taxonomists for standard genome sequencing and annotation.</title>
        <authorList>
            <consortium name="The Broad Institute Genomics Platform"/>
            <consortium name="The Broad Institute Genome Sequencing Center for Infectious Disease"/>
            <person name="Wu L."/>
            <person name="Ma J."/>
        </authorList>
    </citation>
    <scope>NUCLEOTIDE SEQUENCE [LARGE SCALE GENOMIC DNA]</scope>
    <source>
        <strain evidence="2 3">JCM 14306</strain>
    </source>
</reference>
<accession>A0ABN2FFI6</accession>
<dbReference type="Proteomes" id="UP001501319">
    <property type="component" value="Unassembled WGS sequence"/>
</dbReference>
<feature type="region of interest" description="Disordered" evidence="1">
    <location>
        <begin position="45"/>
        <end position="81"/>
    </location>
</feature>
<evidence type="ECO:0000313" key="2">
    <source>
        <dbReference type="EMBL" id="GAA1642886.1"/>
    </source>
</evidence>
<name>A0ABN2FFI6_9ACTN</name>
<proteinExistence type="predicted"/>
<keyword evidence="3" id="KW-1185">Reference proteome</keyword>
<comment type="caution">
    <text evidence="2">The sequence shown here is derived from an EMBL/GenBank/DDBJ whole genome shotgun (WGS) entry which is preliminary data.</text>
</comment>
<evidence type="ECO:0000256" key="1">
    <source>
        <dbReference type="SAM" id="MobiDB-lite"/>
    </source>
</evidence>
<gene>
    <name evidence="2" type="ORF">GCM10009744_36420</name>
</gene>
<protein>
    <submittedName>
        <fullName evidence="2">Uncharacterized protein</fullName>
    </submittedName>
</protein>
<feature type="compositionally biased region" description="Basic and acidic residues" evidence="1">
    <location>
        <begin position="45"/>
        <end position="60"/>
    </location>
</feature>
<evidence type="ECO:0000313" key="3">
    <source>
        <dbReference type="Proteomes" id="UP001501319"/>
    </source>
</evidence>
<feature type="compositionally biased region" description="Basic residues" evidence="1">
    <location>
        <begin position="68"/>
        <end position="81"/>
    </location>
</feature>